<dbReference type="OMA" id="THHWLLF"/>
<evidence type="ECO:0000256" key="4">
    <source>
        <dbReference type="ARBA" id="ARBA00022840"/>
    </source>
</evidence>
<evidence type="ECO:0000256" key="9">
    <source>
        <dbReference type="PROSITE-ProRule" id="PRU01384"/>
    </source>
</evidence>
<name>A0A3T1BA79_ONYPH</name>
<evidence type="ECO:0000259" key="11">
    <source>
        <dbReference type="PROSITE" id="PS52040"/>
    </source>
</evidence>
<dbReference type="GO" id="GO:0006261">
    <property type="term" value="P:DNA-templated DNA replication"/>
    <property type="evidence" value="ECO:0007669"/>
    <property type="project" value="UniProtKB-UniRule"/>
</dbReference>
<keyword evidence="3 8" id="KW-0547">Nucleotide-binding</keyword>
<dbReference type="GO" id="GO:0005737">
    <property type="term" value="C:cytoplasm"/>
    <property type="evidence" value="ECO:0007669"/>
    <property type="project" value="UniProtKB-SubCell"/>
</dbReference>
<dbReference type="InterPro" id="IPR035516">
    <property type="entry name" value="Gyrase/topoIV_suA_C"/>
</dbReference>
<dbReference type="PANTHER" id="PTHR43493:SF5">
    <property type="entry name" value="DNA GYRASE SUBUNIT A, CHLOROPLASTIC_MITOCHONDRIAL"/>
    <property type="match status" value="1"/>
</dbReference>
<protein>
    <recommendedName>
        <fullName evidence="8">DNA gyrase subunit A</fullName>
        <ecNumber evidence="8">5.6.2.2</ecNumber>
    </recommendedName>
</protein>
<accession>A0A3T1BA79</accession>
<sequence length="835" mass="94103">MSDQKTQNDEANNHKDHDHGNIQEVNLSKEMKKSFLSYAMSVIVSRALPDIKDGLKPVQRRILYSMKELGVYSHASYKKAARVVGDVMGKYHPHGDSSIYEAMVRMAQDFSYRYPLVDGHGNFGSIDGDKAAAMRYTEVKMAKMAMELIKNIDKDTIDFVDNYDGTEKEPLVLPTALPNLLINGATGIAVGMATKIPTHNLGEVIDGLINYINNKDISIDELMQHIKGPDFPTGGELLGLQSLKSAYHTGQGAVILKAKSHVSKERGKTSIIVTEIPYQVKKTDLIEKIAFLVKNKIVEEITDLRDESSRKGMKIVIELKRDANSKIILNKLYKHSQLRISFGINMVALVGKTPQLVSLKQILEAFFNFRIEVINRQKSFELKKASARKHLVTALITILEDIETAIKLIKTSTDVKEAQSKLMQRYNFDEIQSKAILEMSLQRLANQETQKLITEEKNLTQEILECQSIIDSQKKKERILEKELLEMKKKYQDDRKTTLNFDAPLNFEDEDLIEEKPIIITITNKGYIKSMDIDTYKQQKRGGQGVSGMKIYEEDFIEHLAITSTHDYHLFFTNKGKVYQLKGYEIPLGQRQSKGSHLVNFLPFEKDEFLTSFTSVKNFDQSQDYLFFATKKGIVKKTPLKEYSHISKRGLIAIRLKENDEVLTVNKTTGTKNIILASNNGNAICFCETKIKSISRNSMGVIGMRLGSDEFLVGAALFDTDSKEQNILVMTENGFGKITNVNQYRIQERSGKGSKTIKVNDQKGRLITLQVVLPTDDLIVSSDKGQVVRVAIDQITKTKNKATQGTRIIKLKTGHKAVSVAVVKKEVLDVDGVEN</sequence>
<dbReference type="CDD" id="cd00187">
    <property type="entry name" value="TOP4c"/>
    <property type="match status" value="1"/>
</dbReference>
<comment type="subcellular location">
    <subcellularLocation>
        <location evidence="8">Cytoplasm</location>
    </subcellularLocation>
</comment>
<dbReference type="Gene3D" id="3.90.199.10">
    <property type="entry name" value="Topoisomerase II, domain 5"/>
    <property type="match status" value="1"/>
</dbReference>
<dbReference type="FunFam" id="3.30.1360.40:FF:000002">
    <property type="entry name" value="DNA gyrase subunit A"/>
    <property type="match status" value="1"/>
</dbReference>
<dbReference type="InterPro" id="IPR005743">
    <property type="entry name" value="GyrA"/>
</dbReference>
<comment type="similarity">
    <text evidence="2 8">Belongs to the type II topoisomerase GyrA/ParC subunit family.</text>
</comment>
<dbReference type="FunFam" id="2.120.10.90:FF:000005">
    <property type="entry name" value="DNA topoisomerase 4 subunit A"/>
    <property type="match status" value="1"/>
</dbReference>
<dbReference type="Pfam" id="PF00521">
    <property type="entry name" value="DNA_topoisoIV"/>
    <property type="match status" value="1"/>
</dbReference>
<dbReference type="Gene3D" id="1.10.268.10">
    <property type="entry name" value="Topoisomerase, domain 3"/>
    <property type="match status" value="1"/>
</dbReference>
<dbReference type="EMBL" id="LC228753">
    <property type="protein sequence ID" value="BBH85168.1"/>
    <property type="molecule type" value="Genomic_DNA"/>
</dbReference>
<evidence type="ECO:0000256" key="6">
    <source>
        <dbReference type="ARBA" id="ARBA00023125"/>
    </source>
</evidence>
<dbReference type="GO" id="GO:0006265">
    <property type="term" value="P:DNA topological change"/>
    <property type="evidence" value="ECO:0007669"/>
    <property type="project" value="UniProtKB-UniRule"/>
</dbReference>
<evidence type="ECO:0000256" key="5">
    <source>
        <dbReference type="ARBA" id="ARBA00023029"/>
    </source>
</evidence>
<dbReference type="PROSITE" id="PS52040">
    <property type="entry name" value="TOPO_IIA"/>
    <property type="match status" value="1"/>
</dbReference>
<dbReference type="Gene3D" id="2.120.10.90">
    <property type="entry name" value="DNA gyrase/topoisomerase IV, subunit A, C-terminal"/>
    <property type="match status" value="1"/>
</dbReference>
<dbReference type="GO" id="GO:0003677">
    <property type="term" value="F:DNA binding"/>
    <property type="evidence" value="ECO:0007669"/>
    <property type="project" value="UniProtKB-UniRule"/>
</dbReference>
<dbReference type="SUPFAM" id="SSF56719">
    <property type="entry name" value="Type II DNA topoisomerase"/>
    <property type="match status" value="1"/>
</dbReference>
<dbReference type="GO" id="GO:0005524">
    <property type="term" value="F:ATP binding"/>
    <property type="evidence" value="ECO:0007669"/>
    <property type="project" value="UniProtKB-UniRule"/>
</dbReference>
<evidence type="ECO:0000256" key="1">
    <source>
        <dbReference type="ARBA" id="ARBA00000185"/>
    </source>
</evidence>
<comment type="function">
    <text evidence="8">A type II topoisomerase that negatively supercoils closed circular double-stranded (ds) DNA in an ATP-dependent manner to modulate DNA topology and maintain chromosomes in an underwound state. Negative supercoiling favors strand separation, and DNA replication, transcription, recombination and repair, all of which involve strand separation. Also able to catalyze the interconversion of other topological isomers of dsDNA rings, including catenanes and knotted rings. Type II topoisomerases break and join 2 DNA strands simultaneously in an ATP-dependent manner.</text>
</comment>
<dbReference type="InterPro" id="IPR013757">
    <property type="entry name" value="Topo_IIA_A_a_sf"/>
</dbReference>
<dbReference type="InterPro" id="IPR050220">
    <property type="entry name" value="Type_II_DNA_Topoisomerases"/>
</dbReference>
<dbReference type="FunFam" id="3.90.199.10:FF:000001">
    <property type="entry name" value="DNA gyrase subunit A"/>
    <property type="match status" value="1"/>
</dbReference>
<reference evidence="12" key="1">
    <citation type="journal article" date="2018" name="Microbiology (Mosc.)">
        <title>Comprehensive screening of antimicrobials to control phytoplasma diseases using an in vitro plant-phytoplasma co-culture system.</title>
        <authorList>
            <person name="Tanno K."/>
            <person name="Maejima K."/>
            <person name="Miyazaki A."/>
            <person name="Koinuma H."/>
            <person name="Iwabuchi N."/>
            <person name="Kitazawa Y."/>
            <person name="Nijo T."/>
            <person name="Hashimoto M."/>
            <person name="Yamaji Y."/>
            <person name="Namba S."/>
        </authorList>
    </citation>
    <scope>NUCLEOTIDE SEQUENCE</scope>
    <source>
        <strain evidence="12">OY-W</strain>
    </source>
</reference>
<comment type="miscellaneous">
    <text evidence="8">Few gyrases are as efficient as E.coli at forming negative supercoils. Not all organisms have 2 type II topoisomerases; in organisms with a single type II topoisomerase this enzyme also has to decatenate newly replicated chromosomes.</text>
</comment>
<dbReference type="NCBIfam" id="TIGR01063">
    <property type="entry name" value="gyrA"/>
    <property type="match status" value="1"/>
</dbReference>
<feature type="domain" description="Topo IIA-type catalytic" evidence="11">
    <location>
        <begin position="48"/>
        <end position="512"/>
    </location>
</feature>
<dbReference type="InterPro" id="IPR013758">
    <property type="entry name" value="Topo_IIA_A/C_ab"/>
</dbReference>
<evidence type="ECO:0000256" key="8">
    <source>
        <dbReference type="HAMAP-Rule" id="MF_01897"/>
    </source>
</evidence>
<dbReference type="Pfam" id="PF03989">
    <property type="entry name" value="DNA_gyraseA_C"/>
    <property type="match status" value="6"/>
</dbReference>
<gene>
    <name evidence="8 12" type="primary">gyrA</name>
</gene>
<dbReference type="SUPFAM" id="SSF101904">
    <property type="entry name" value="GyrA/ParC C-terminal domain-like"/>
    <property type="match status" value="1"/>
</dbReference>
<comment type="catalytic activity">
    <reaction evidence="1 8 9">
        <text>ATP-dependent breakage, passage and rejoining of double-stranded DNA.</text>
        <dbReference type="EC" id="5.6.2.2"/>
    </reaction>
</comment>
<feature type="region of interest" description="Disordered" evidence="10">
    <location>
        <begin position="1"/>
        <end position="24"/>
    </location>
</feature>
<keyword evidence="5 8" id="KW-0799">Topoisomerase</keyword>
<evidence type="ECO:0000313" key="12">
    <source>
        <dbReference type="EMBL" id="BBH85168.1"/>
    </source>
</evidence>
<dbReference type="EC" id="5.6.2.2" evidence="8"/>
<dbReference type="Gene3D" id="3.30.1360.40">
    <property type="match status" value="1"/>
</dbReference>
<dbReference type="PANTHER" id="PTHR43493">
    <property type="entry name" value="DNA GYRASE/TOPOISOMERASE SUBUNIT A"/>
    <property type="match status" value="1"/>
</dbReference>
<dbReference type="NCBIfam" id="NF004043">
    <property type="entry name" value="PRK05560.1"/>
    <property type="match status" value="1"/>
</dbReference>
<evidence type="ECO:0000256" key="2">
    <source>
        <dbReference type="ARBA" id="ARBA00008263"/>
    </source>
</evidence>
<keyword evidence="6 8" id="KW-0238">DNA-binding</keyword>
<proteinExistence type="inferred from homology"/>
<evidence type="ECO:0000256" key="10">
    <source>
        <dbReference type="SAM" id="MobiDB-lite"/>
    </source>
</evidence>
<keyword evidence="4 8" id="KW-0067">ATP-binding</keyword>
<dbReference type="NCBIfam" id="NF004044">
    <property type="entry name" value="PRK05561.1"/>
    <property type="match status" value="1"/>
</dbReference>
<keyword evidence="7 8" id="KW-0413">Isomerase</keyword>
<dbReference type="InterPro" id="IPR013760">
    <property type="entry name" value="Topo_IIA-like_dom_sf"/>
</dbReference>
<evidence type="ECO:0000256" key="7">
    <source>
        <dbReference type="ARBA" id="ARBA00023235"/>
    </source>
</evidence>
<dbReference type="GO" id="GO:0005694">
    <property type="term" value="C:chromosome"/>
    <property type="evidence" value="ECO:0007669"/>
    <property type="project" value="InterPro"/>
</dbReference>
<keyword evidence="8" id="KW-0963">Cytoplasm</keyword>
<dbReference type="InterPro" id="IPR006691">
    <property type="entry name" value="GyrA/parC_rep"/>
</dbReference>
<dbReference type="InterPro" id="IPR002205">
    <property type="entry name" value="Topo_IIA_dom_A"/>
</dbReference>
<comment type="subunit">
    <text evidence="8">Heterotetramer, composed of two GyrA and two GyrB chains. In the heterotetramer, GyrA contains the active site tyrosine that forms a transient covalent intermediate with DNA, while GyrB binds cofactors and catalyzes ATP hydrolysis.</text>
</comment>
<dbReference type="SMART" id="SM00434">
    <property type="entry name" value="TOP4c"/>
    <property type="match status" value="1"/>
</dbReference>
<feature type="short sequence motif" description="GyrA-box" evidence="8">
    <location>
        <begin position="539"/>
        <end position="545"/>
    </location>
</feature>
<evidence type="ECO:0000256" key="3">
    <source>
        <dbReference type="ARBA" id="ARBA00022741"/>
    </source>
</evidence>
<dbReference type="HAMAP" id="MF_01897">
    <property type="entry name" value="GyrA"/>
    <property type="match status" value="1"/>
</dbReference>
<dbReference type="GO" id="GO:0009330">
    <property type="term" value="C:DNA topoisomerase type II (double strand cut, ATP-hydrolyzing) complex"/>
    <property type="evidence" value="ECO:0007669"/>
    <property type="project" value="TreeGrafter"/>
</dbReference>
<feature type="active site" description="O-(5'-phospho-DNA)-tyrosine intermediate" evidence="8 9">
    <location>
        <position position="136"/>
    </location>
</feature>
<dbReference type="GO" id="GO:0034335">
    <property type="term" value="F:DNA negative supercoiling activity"/>
    <property type="evidence" value="ECO:0007669"/>
    <property type="project" value="UniProtKB-ARBA"/>
</dbReference>
<organism evidence="12">
    <name type="scientific">Onion yellows phytoplasma</name>
    <dbReference type="NCBI Taxonomy" id="100379"/>
    <lineage>
        <taxon>Bacteria</taxon>
        <taxon>Bacillati</taxon>
        <taxon>Mycoplasmatota</taxon>
        <taxon>Mollicutes</taxon>
        <taxon>Acholeplasmatales</taxon>
        <taxon>Acholeplasmataceae</taxon>
        <taxon>Candidatus Phytoplasma</taxon>
        <taxon>16SrI (Aster yellows group)</taxon>
    </lineage>
</organism>
<dbReference type="AlphaFoldDB" id="A0A3T1BA79"/>